<accession>A0A7W9AT17</accession>
<reference evidence="1 2" key="1">
    <citation type="submission" date="2020-08" db="EMBL/GenBank/DDBJ databases">
        <title>Genomic Encyclopedia of Type Strains, Phase IV (KMG-IV): sequencing the most valuable type-strain genomes for metagenomic binning, comparative biology and taxonomic classification.</title>
        <authorList>
            <person name="Goeker M."/>
        </authorList>
    </citation>
    <scope>NUCLEOTIDE SEQUENCE [LARGE SCALE GENOMIC DNA]</scope>
    <source>
        <strain evidence="1 2">DSM 27244</strain>
    </source>
</reference>
<name>A0A7W9AT17_9SPHN</name>
<dbReference type="InterPro" id="IPR010982">
    <property type="entry name" value="Lambda_DNA-bd_dom_sf"/>
</dbReference>
<comment type="caution">
    <text evidence="1">The sequence shown here is derived from an EMBL/GenBank/DDBJ whole genome shotgun (WGS) entry which is preliminary data.</text>
</comment>
<evidence type="ECO:0000313" key="2">
    <source>
        <dbReference type="Proteomes" id="UP000557739"/>
    </source>
</evidence>
<dbReference type="GO" id="GO:0003677">
    <property type="term" value="F:DNA binding"/>
    <property type="evidence" value="ECO:0007669"/>
    <property type="project" value="InterPro"/>
</dbReference>
<protein>
    <submittedName>
        <fullName evidence="1">Transcriptional regulator with XRE-family HTH domain</fullName>
    </submittedName>
</protein>
<organism evidence="1 2">
    <name type="scientific">Sphingomonas yantingensis</name>
    <dbReference type="NCBI Taxonomy" id="1241761"/>
    <lineage>
        <taxon>Bacteria</taxon>
        <taxon>Pseudomonadati</taxon>
        <taxon>Pseudomonadota</taxon>
        <taxon>Alphaproteobacteria</taxon>
        <taxon>Sphingomonadales</taxon>
        <taxon>Sphingomonadaceae</taxon>
        <taxon>Sphingomonas</taxon>
    </lineage>
</organism>
<gene>
    <name evidence="1" type="ORF">FHR19_003417</name>
</gene>
<dbReference type="Proteomes" id="UP000557739">
    <property type="component" value="Unassembled WGS sequence"/>
</dbReference>
<keyword evidence="2" id="KW-1185">Reference proteome</keyword>
<dbReference type="RefSeq" id="WP_184030950.1">
    <property type="nucleotide sequence ID" value="NZ_JACIJJ010000007.1"/>
</dbReference>
<dbReference type="AlphaFoldDB" id="A0A7W9AT17"/>
<proteinExistence type="predicted"/>
<sequence>MPRLTKDDPDSLIGGVEFRARRAALGLERQVIMDQLGVNRSSVDKWTRGDAAVPRQVRELIEQVEDEVEATIEYLADTGSHLLLVEPQKGWPWGEGPWLVVIASARRRLVQAGVHAKIGPEVAVPSPEIGNIVDVDFSRTNRSSPDA</sequence>
<dbReference type="EMBL" id="JACIJJ010000007">
    <property type="protein sequence ID" value="MBB5700037.1"/>
    <property type="molecule type" value="Genomic_DNA"/>
</dbReference>
<dbReference type="SUPFAM" id="SSF47413">
    <property type="entry name" value="lambda repressor-like DNA-binding domains"/>
    <property type="match status" value="1"/>
</dbReference>
<evidence type="ECO:0000313" key="1">
    <source>
        <dbReference type="EMBL" id="MBB5700037.1"/>
    </source>
</evidence>
<dbReference type="Gene3D" id="1.10.260.40">
    <property type="entry name" value="lambda repressor-like DNA-binding domains"/>
    <property type="match status" value="1"/>
</dbReference>